<reference evidence="14 15" key="1">
    <citation type="journal article" date="2023" name="Commun. Biol.">
        <title>Reorganization of the ancestral sex-determining regions during the evolution of trioecy in Pleodorina starrii.</title>
        <authorList>
            <person name="Takahashi K."/>
            <person name="Suzuki S."/>
            <person name="Kawai-Toyooka H."/>
            <person name="Yamamoto K."/>
            <person name="Hamaji T."/>
            <person name="Ootsuki R."/>
            <person name="Yamaguchi H."/>
            <person name="Kawachi M."/>
            <person name="Higashiyama T."/>
            <person name="Nozaki H."/>
        </authorList>
    </citation>
    <scope>NUCLEOTIDE SEQUENCE [LARGE SCALE GENOMIC DNA]</scope>
    <source>
        <strain evidence="14 15">NIES-4479</strain>
    </source>
</reference>
<evidence type="ECO:0000256" key="1">
    <source>
        <dbReference type="ARBA" id="ARBA00004123"/>
    </source>
</evidence>
<dbReference type="Gene3D" id="3.40.630.30">
    <property type="match status" value="1"/>
</dbReference>
<dbReference type="GO" id="GO:0005634">
    <property type="term" value="C:nucleus"/>
    <property type="evidence" value="ECO:0007669"/>
    <property type="project" value="UniProtKB-SubCell"/>
</dbReference>
<dbReference type="GO" id="GO:0005737">
    <property type="term" value="C:cytoplasm"/>
    <property type="evidence" value="ECO:0007669"/>
    <property type="project" value="UniProtKB-SubCell"/>
</dbReference>
<dbReference type="EMBL" id="BRXU01000016">
    <property type="protein sequence ID" value="GLC56510.1"/>
    <property type="molecule type" value="Genomic_DNA"/>
</dbReference>
<evidence type="ECO:0000256" key="9">
    <source>
        <dbReference type="ARBA" id="ARBA00023315"/>
    </source>
</evidence>
<dbReference type="AlphaFoldDB" id="A0A9W6BRC4"/>
<dbReference type="InterPro" id="IPR016181">
    <property type="entry name" value="Acyl_CoA_acyltransferase"/>
</dbReference>
<feature type="region of interest" description="Disordered" evidence="12">
    <location>
        <begin position="264"/>
        <end position="555"/>
    </location>
</feature>
<comment type="caution">
    <text evidence="14">The sequence shown here is derived from an EMBL/GenBank/DDBJ whole genome shotgun (WGS) entry which is preliminary data.</text>
</comment>
<comment type="subcellular location">
    <subcellularLocation>
        <location evidence="2">Cytoplasm</location>
    </subcellularLocation>
    <subcellularLocation>
        <location evidence="1">Nucleus</location>
    </subcellularLocation>
</comment>
<feature type="compositionally biased region" description="Low complexity" evidence="12">
    <location>
        <begin position="406"/>
        <end position="452"/>
    </location>
</feature>
<keyword evidence="7" id="KW-0808">Transferase</keyword>
<comment type="catalytic activity">
    <reaction evidence="11">
        <text>N-terminal L-seryl-[histone H4] + acetyl-CoA = N-terminal N(alpha)-acetyl-L-seryl-[histone H4] + CoA + H(+)</text>
        <dbReference type="Rhea" id="RHEA:50596"/>
        <dbReference type="Rhea" id="RHEA-COMP:12740"/>
        <dbReference type="Rhea" id="RHEA-COMP:12743"/>
        <dbReference type="ChEBI" id="CHEBI:15378"/>
        <dbReference type="ChEBI" id="CHEBI:57287"/>
        <dbReference type="ChEBI" id="CHEBI:57288"/>
        <dbReference type="ChEBI" id="CHEBI:64738"/>
        <dbReference type="ChEBI" id="CHEBI:83690"/>
        <dbReference type="EC" id="2.3.1.257"/>
    </reaction>
</comment>
<dbReference type="OrthoDB" id="424551at2759"/>
<proteinExistence type="inferred from homology"/>
<dbReference type="InterPro" id="IPR000182">
    <property type="entry name" value="GNAT_dom"/>
</dbReference>
<evidence type="ECO:0000256" key="7">
    <source>
        <dbReference type="ARBA" id="ARBA00022679"/>
    </source>
</evidence>
<comment type="similarity">
    <text evidence="3">Belongs to the acetyltransferase family. NAA40 subfamily.</text>
</comment>
<gene>
    <name evidence="14" type="primary">PLEST004053</name>
    <name evidence="14" type="ORF">PLESTB_001115200</name>
</gene>
<feature type="compositionally biased region" description="Basic and acidic residues" evidence="12">
    <location>
        <begin position="290"/>
        <end position="306"/>
    </location>
</feature>
<evidence type="ECO:0000256" key="12">
    <source>
        <dbReference type="SAM" id="MobiDB-lite"/>
    </source>
</evidence>
<evidence type="ECO:0000256" key="5">
    <source>
        <dbReference type="ARBA" id="ARBA00015043"/>
    </source>
</evidence>
<dbReference type="EC" id="2.3.1.257" evidence="4"/>
<evidence type="ECO:0000256" key="3">
    <source>
        <dbReference type="ARBA" id="ARBA00008870"/>
    </source>
</evidence>
<sequence length="592" mass="62341">MVSRKSACIRAVLRKAREVKDPLAEYAAAVRPCSGNAQLVQVRSYHARDMPKELQEWCLATCRENMAALYDRVWTWSDTKKRKQLTSAASRFLIAHDAGAGRAPLAYVNYRFEEDEGHAVLYCYELQVTPAAQSRGLGRMLMELAERIAWGAGMSKLVLTVFCENTAAVAFYLKLGYDLDETSPDYCHGSSTSSGARIGGSGSEGSSCMGGTGGGGSTAAGGSDGSGSGSGGRSCASSFTGGSGSQADSAGAGCGYHILSKRAPAGGAQQGQPERQAAAVGQPEQQCVGDAERQEGQAQGEAREAPSGRQDTAPLLQPESNKRPRTDASGAQRMRLSEGSGEGVAAAGGCGGGTAAAATAPHSQPGAPSSLPAEQQGDGKEAGWRDAAREEVEQVEPQSLDDAMREPQQPEQPTAQQSEQPTDQQSEQSRQPQGQLPSVAEEQQQLAQGAEQRNSEQHPWSDQPVQRGQPEQQQQRQRQDSLEQQEMRQQQQQQGDPHKEPQWQRATAQSLPASVAATSPEPEAEGDAAGVAGCVELPGLSPPARHAEVDAGPGARGERWACEEIGWRPPAAAKVEADTAMVEAEPGVGLTG</sequence>
<dbReference type="Pfam" id="PF00583">
    <property type="entry name" value="Acetyltransf_1"/>
    <property type="match status" value="1"/>
</dbReference>
<dbReference type="PANTHER" id="PTHR20531:SF1">
    <property type="entry name" value="N-ALPHA-ACETYLTRANSFERASE 40"/>
    <property type="match status" value="1"/>
</dbReference>
<dbReference type="CDD" id="cd04301">
    <property type="entry name" value="NAT_SF"/>
    <property type="match status" value="1"/>
</dbReference>
<organism evidence="14 15">
    <name type="scientific">Pleodorina starrii</name>
    <dbReference type="NCBI Taxonomy" id="330485"/>
    <lineage>
        <taxon>Eukaryota</taxon>
        <taxon>Viridiplantae</taxon>
        <taxon>Chlorophyta</taxon>
        <taxon>core chlorophytes</taxon>
        <taxon>Chlorophyceae</taxon>
        <taxon>CS clade</taxon>
        <taxon>Chlamydomonadales</taxon>
        <taxon>Volvocaceae</taxon>
        <taxon>Pleodorina</taxon>
    </lineage>
</organism>
<evidence type="ECO:0000259" key="13">
    <source>
        <dbReference type="PROSITE" id="PS51186"/>
    </source>
</evidence>
<accession>A0A9W6BRC4</accession>
<evidence type="ECO:0000256" key="10">
    <source>
        <dbReference type="ARBA" id="ARBA00047821"/>
    </source>
</evidence>
<evidence type="ECO:0000256" key="2">
    <source>
        <dbReference type="ARBA" id="ARBA00004496"/>
    </source>
</evidence>
<feature type="domain" description="N-acetyltransferase" evidence="13">
    <location>
        <begin position="45"/>
        <end position="199"/>
    </location>
</feature>
<name>A0A9W6BRC4_9CHLO</name>
<dbReference type="SUPFAM" id="SSF55729">
    <property type="entry name" value="Acyl-CoA N-acyltransferases (Nat)"/>
    <property type="match status" value="1"/>
</dbReference>
<dbReference type="Proteomes" id="UP001165080">
    <property type="component" value="Unassembled WGS sequence"/>
</dbReference>
<keyword evidence="15" id="KW-1185">Reference proteome</keyword>
<keyword evidence="9" id="KW-0012">Acyltransferase</keyword>
<evidence type="ECO:0000313" key="15">
    <source>
        <dbReference type="Proteomes" id="UP001165080"/>
    </source>
</evidence>
<dbReference type="InterPro" id="IPR039949">
    <property type="entry name" value="NAA40"/>
</dbReference>
<feature type="compositionally biased region" description="Gly residues" evidence="12">
    <location>
        <begin position="197"/>
        <end position="232"/>
    </location>
</feature>
<feature type="compositionally biased region" description="Basic and acidic residues" evidence="12">
    <location>
        <begin position="377"/>
        <end position="392"/>
    </location>
</feature>
<feature type="compositionally biased region" description="Gly residues" evidence="12">
    <location>
        <begin position="340"/>
        <end position="354"/>
    </location>
</feature>
<dbReference type="PROSITE" id="PS51186">
    <property type="entry name" value="GNAT"/>
    <property type="match status" value="1"/>
</dbReference>
<evidence type="ECO:0000256" key="6">
    <source>
        <dbReference type="ARBA" id="ARBA00022490"/>
    </source>
</evidence>
<dbReference type="PANTHER" id="PTHR20531">
    <property type="entry name" value="N-ALPHA-ACETYLTRANSFERASE 40"/>
    <property type="match status" value="1"/>
</dbReference>
<dbReference type="GO" id="GO:0010485">
    <property type="term" value="F:histone H4 acetyltransferase activity"/>
    <property type="evidence" value="ECO:0007669"/>
    <property type="project" value="InterPro"/>
</dbReference>
<evidence type="ECO:0000256" key="4">
    <source>
        <dbReference type="ARBA" id="ARBA00012950"/>
    </source>
</evidence>
<keyword evidence="8" id="KW-0539">Nucleus</keyword>
<evidence type="ECO:0000256" key="11">
    <source>
        <dbReference type="ARBA" id="ARBA00049524"/>
    </source>
</evidence>
<feature type="region of interest" description="Disordered" evidence="12">
    <location>
        <begin position="186"/>
        <end position="242"/>
    </location>
</feature>
<evidence type="ECO:0000313" key="14">
    <source>
        <dbReference type="EMBL" id="GLC56510.1"/>
    </source>
</evidence>
<evidence type="ECO:0000256" key="8">
    <source>
        <dbReference type="ARBA" id="ARBA00023242"/>
    </source>
</evidence>
<keyword evidence="6" id="KW-0963">Cytoplasm</keyword>
<dbReference type="GO" id="GO:0043998">
    <property type="term" value="F:histone H2A acetyltransferase activity"/>
    <property type="evidence" value="ECO:0007669"/>
    <property type="project" value="InterPro"/>
</dbReference>
<dbReference type="GO" id="GO:1990189">
    <property type="term" value="F:protein N-terminal-serine acetyltransferase activity"/>
    <property type="evidence" value="ECO:0007669"/>
    <property type="project" value="UniProtKB-EC"/>
</dbReference>
<comment type="catalytic activity">
    <reaction evidence="10">
        <text>N-terminal L-seryl-[histone H2A] + acetyl-CoA = N-terminal N(alpha)-acetyl-L-seryl-[histone H2A] + CoA + H(+)</text>
        <dbReference type="Rhea" id="RHEA:50600"/>
        <dbReference type="Rhea" id="RHEA-COMP:12742"/>
        <dbReference type="Rhea" id="RHEA-COMP:12744"/>
        <dbReference type="ChEBI" id="CHEBI:15378"/>
        <dbReference type="ChEBI" id="CHEBI:57287"/>
        <dbReference type="ChEBI" id="CHEBI:57288"/>
        <dbReference type="ChEBI" id="CHEBI:64738"/>
        <dbReference type="ChEBI" id="CHEBI:83690"/>
        <dbReference type="EC" id="2.3.1.257"/>
    </reaction>
</comment>
<feature type="compositionally biased region" description="Low complexity" evidence="12">
    <location>
        <begin position="463"/>
        <end position="494"/>
    </location>
</feature>
<protein>
    <recommendedName>
        <fullName evidence="5">N-alpha-acetyltransferase 40</fullName>
        <ecNumber evidence="4">2.3.1.257</ecNumber>
    </recommendedName>
</protein>